<feature type="domain" description="Flagellar basal-body/hook protein C-terminal" evidence="9">
    <location>
        <begin position="598"/>
        <end position="642"/>
    </location>
</feature>
<dbReference type="SUPFAM" id="SSF64518">
    <property type="entry name" value="Phase 1 flagellin"/>
    <property type="match status" value="1"/>
</dbReference>
<evidence type="ECO:0000313" key="12">
    <source>
        <dbReference type="Proteomes" id="UP000009881"/>
    </source>
</evidence>
<dbReference type="InterPro" id="IPR053927">
    <property type="entry name" value="FlgK_helical"/>
</dbReference>
<accession>K9GPB0</accession>
<dbReference type="GO" id="GO:0005576">
    <property type="term" value="C:extracellular region"/>
    <property type="evidence" value="ECO:0007669"/>
    <property type="project" value="UniProtKB-SubCell"/>
</dbReference>
<evidence type="ECO:0000259" key="8">
    <source>
        <dbReference type="Pfam" id="PF00460"/>
    </source>
</evidence>
<dbReference type="Pfam" id="PF00460">
    <property type="entry name" value="Flg_bb_rod"/>
    <property type="match status" value="1"/>
</dbReference>
<dbReference type="GO" id="GO:0044780">
    <property type="term" value="P:bacterial-type flagellum assembly"/>
    <property type="evidence" value="ECO:0007669"/>
    <property type="project" value="InterPro"/>
</dbReference>
<evidence type="ECO:0000256" key="1">
    <source>
        <dbReference type="ARBA" id="ARBA00004117"/>
    </source>
</evidence>
<dbReference type="OrthoDB" id="7181295at2"/>
<evidence type="ECO:0000256" key="2">
    <source>
        <dbReference type="ARBA" id="ARBA00004613"/>
    </source>
</evidence>
<comment type="subcellular location">
    <subcellularLocation>
        <location evidence="1">Bacterial flagellum basal body</location>
    </subcellularLocation>
    <subcellularLocation>
        <location evidence="2">Secreted</location>
    </subcellularLocation>
</comment>
<feature type="coiled-coil region" evidence="7">
    <location>
        <begin position="136"/>
        <end position="198"/>
    </location>
</feature>
<reference evidence="11 12" key="1">
    <citation type="journal article" date="2013" name="Genome Announc.">
        <title>Draft Genome Sequence of an Alphaproteobacterium, Caenispirillum salinarum AK4(T), Isolated from a Solar Saltern.</title>
        <authorList>
            <person name="Khatri I."/>
            <person name="Singh A."/>
            <person name="Korpole S."/>
            <person name="Pinnaka A.K."/>
            <person name="Subramanian S."/>
        </authorList>
    </citation>
    <scope>NUCLEOTIDE SEQUENCE [LARGE SCALE GENOMIC DNA]</scope>
    <source>
        <strain evidence="11 12">AK4</strain>
    </source>
</reference>
<dbReference type="eggNOG" id="COG1256">
    <property type="taxonomic scope" value="Bacteria"/>
</dbReference>
<dbReference type="AlphaFoldDB" id="K9GPB0"/>
<keyword evidence="11" id="KW-0966">Cell projection</keyword>
<evidence type="ECO:0000256" key="5">
    <source>
        <dbReference type="ARBA" id="ARBA00022525"/>
    </source>
</evidence>
<dbReference type="RefSeq" id="WP_009542702.1">
    <property type="nucleotide sequence ID" value="NZ_ANHY01000029.1"/>
</dbReference>
<sequence length="643" mass="69418">MSLFSALNNAVTGLKANQIGLDVVSRNVANANTAGYTKKVAPRENAILDGDGAGVRILPTQRQVDQRLLESLRAEISRSERLDTVTDYLTRVDELFGRPDQETSIAYAVNTLSIRMGELVDNPENAGVRKAVIAQADAVARELNQLSGAVQDMRSETEKSLSLAVDEVNNALKGIEQLNREIANREAANLTIADLEDRRDIHLQTLARNMDIRTVERGDGAMTVFTNSGHVLVNERAAQLSFDGRQVLTANDAYSTDDVERGVGSLTLVSPGGTRVDLLQDGPPRQGKIAGLLELRDERLPEAQAQLDEIAHNLALGMADRETTIPLTGTNTRSMDFTDAAEAPITRASGSDQVLRVQDGDRMAISYTQGGMEKSMTVYFVDDASNTDLLNRVPDPDNAVFVDITGVGAQNQGLANRIATAMSSAMPIGGLFSATGERLNISTTTATVSIDDVALHQASTTPVDGPMLNLFANGNSPRIEQEAYTGNLSSTVWEKVGFAGRIGVNTEIADDDTLLVRYTAEHGEVAVGDNARPRFLMDQLTETRFTYSPNTGLGDAAHPYKGTILDLGRAVVSYQGMEATTQQSLSEDQATRTTLLEQRHSSMTGVNVDDELAELILLQSAYSASAKVVQTVDRLFDDLMSLR</sequence>
<dbReference type="STRING" id="1238182.C882_2307"/>
<evidence type="ECO:0000313" key="11">
    <source>
        <dbReference type="EMBL" id="EKV26534.1"/>
    </source>
</evidence>
<dbReference type="InterPro" id="IPR001444">
    <property type="entry name" value="Flag_bb_rod_N"/>
</dbReference>
<dbReference type="GO" id="GO:0005198">
    <property type="term" value="F:structural molecule activity"/>
    <property type="evidence" value="ECO:0007669"/>
    <property type="project" value="InterPro"/>
</dbReference>
<keyword evidence="11" id="KW-0969">Cilium</keyword>
<dbReference type="Pfam" id="PF06429">
    <property type="entry name" value="Flg_bbr_C"/>
    <property type="match status" value="1"/>
</dbReference>
<dbReference type="GO" id="GO:0009425">
    <property type="term" value="C:bacterial-type flagellum basal body"/>
    <property type="evidence" value="ECO:0007669"/>
    <property type="project" value="UniProtKB-SubCell"/>
</dbReference>
<dbReference type="EMBL" id="ANHY01000029">
    <property type="protein sequence ID" value="EKV26534.1"/>
    <property type="molecule type" value="Genomic_DNA"/>
</dbReference>
<evidence type="ECO:0000256" key="6">
    <source>
        <dbReference type="ARBA" id="ARBA00023143"/>
    </source>
</evidence>
<organism evidence="11 12">
    <name type="scientific">Caenispirillum salinarum AK4</name>
    <dbReference type="NCBI Taxonomy" id="1238182"/>
    <lineage>
        <taxon>Bacteria</taxon>
        <taxon>Pseudomonadati</taxon>
        <taxon>Pseudomonadota</taxon>
        <taxon>Alphaproteobacteria</taxon>
        <taxon>Rhodospirillales</taxon>
        <taxon>Novispirillaceae</taxon>
        <taxon>Caenispirillum</taxon>
    </lineage>
</organism>
<comment type="caution">
    <text evidence="11">The sequence shown here is derived from an EMBL/GenBank/DDBJ whole genome shotgun (WGS) entry which is preliminary data.</text>
</comment>
<dbReference type="PRINTS" id="PR01005">
    <property type="entry name" value="FLGHOOKAP1"/>
</dbReference>
<gene>
    <name evidence="11" type="ORF">C882_2307</name>
</gene>
<keyword evidence="5" id="KW-0964">Secreted</keyword>
<evidence type="ECO:0000256" key="3">
    <source>
        <dbReference type="ARBA" id="ARBA00009677"/>
    </source>
</evidence>
<evidence type="ECO:0000256" key="4">
    <source>
        <dbReference type="ARBA" id="ARBA00016244"/>
    </source>
</evidence>
<dbReference type="PANTHER" id="PTHR30033:SF1">
    <property type="entry name" value="FLAGELLAR HOOK-ASSOCIATED PROTEIN 1"/>
    <property type="match status" value="1"/>
</dbReference>
<dbReference type="NCBIfam" id="TIGR02492">
    <property type="entry name" value="flgK_ends"/>
    <property type="match status" value="1"/>
</dbReference>
<keyword evidence="6" id="KW-0975">Bacterial flagellum</keyword>
<keyword evidence="11" id="KW-0282">Flagellum</keyword>
<dbReference type="Proteomes" id="UP000009881">
    <property type="component" value="Unassembled WGS sequence"/>
</dbReference>
<evidence type="ECO:0000259" key="9">
    <source>
        <dbReference type="Pfam" id="PF06429"/>
    </source>
</evidence>
<evidence type="ECO:0000259" key="10">
    <source>
        <dbReference type="Pfam" id="PF22638"/>
    </source>
</evidence>
<keyword evidence="12" id="KW-1185">Reference proteome</keyword>
<comment type="similarity">
    <text evidence="3">Belongs to the flagella basal body rod proteins family.</text>
</comment>
<protein>
    <recommendedName>
        <fullName evidence="4">Flagellar hook-associated protein 1</fullName>
    </recommendedName>
</protein>
<keyword evidence="7" id="KW-0175">Coiled coil</keyword>
<dbReference type="Pfam" id="PF22638">
    <property type="entry name" value="FlgK_D1"/>
    <property type="match status" value="1"/>
</dbReference>
<evidence type="ECO:0000256" key="7">
    <source>
        <dbReference type="SAM" id="Coils"/>
    </source>
</evidence>
<dbReference type="InterPro" id="IPR010930">
    <property type="entry name" value="Flg_bb/hook_C_dom"/>
</dbReference>
<dbReference type="PANTHER" id="PTHR30033">
    <property type="entry name" value="FLAGELLAR HOOK-ASSOCIATED PROTEIN 1"/>
    <property type="match status" value="1"/>
</dbReference>
<dbReference type="InterPro" id="IPR002371">
    <property type="entry name" value="FlgK"/>
</dbReference>
<name>K9GPB0_9PROT</name>
<feature type="domain" description="Flagellar hook-associated protein FlgK helical" evidence="10">
    <location>
        <begin position="89"/>
        <end position="316"/>
    </location>
</feature>
<proteinExistence type="inferred from homology"/>
<feature type="domain" description="Flagellar basal body rod protein N-terminal" evidence="8">
    <location>
        <begin position="7"/>
        <end position="37"/>
    </location>
</feature>
<dbReference type="GO" id="GO:0009424">
    <property type="term" value="C:bacterial-type flagellum hook"/>
    <property type="evidence" value="ECO:0007669"/>
    <property type="project" value="InterPro"/>
</dbReference>